<organism evidence="7 8">
    <name type="scientific">Anolis carolinensis</name>
    <name type="common">Green anole</name>
    <name type="synonym">American chameleon</name>
    <dbReference type="NCBI Taxonomy" id="28377"/>
    <lineage>
        <taxon>Eukaryota</taxon>
        <taxon>Metazoa</taxon>
        <taxon>Chordata</taxon>
        <taxon>Craniata</taxon>
        <taxon>Vertebrata</taxon>
        <taxon>Euteleostomi</taxon>
        <taxon>Lepidosauria</taxon>
        <taxon>Squamata</taxon>
        <taxon>Bifurcata</taxon>
        <taxon>Unidentata</taxon>
        <taxon>Episquamata</taxon>
        <taxon>Toxicofera</taxon>
        <taxon>Iguania</taxon>
        <taxon>Dactyloidae</taxon>
        <taxon>Anolis</taxon>
    </lineage>
</organism>
<dbReference type="SUPFAM" id="SSF54534">
    <property type="entry name" value="FKBP-like"/>
    <property type="match status" value="1"/>
</dbReference>
<keyword evidence="2" id="KW-0677">Repeat</keyword>
<evidence type="ECO:0000313" key="7">
    <source>
        <dbReference type="Ensembl" id="ENSACAP00000041023.1"/>
    </source>
</evidence>
<dbReference type="Pfam" id="PF00254">
    <property type="entry name" value="FKBP_C"/>
    <property type="match status" value="1"/>
</dbReference>
<reference evidence="7" key="2">
    <citation type="submission" date="2025-08" db="UniProtKB">
        <authorList>
            <consortium name="Ensembl"/>
        </authorList>
    </citation>
    <scope>IDENTIFICATION</scope>
</reference>
<gene>
    <name evidence="7" type="primary">fkbp6</name>
</gene>
<keyword evidence="8" id="KW-1185">Reference proteome</keyword>
<dbReference type="Gene3D" id="3.10.50.40">
    <property type="match status" value="1"/>
</dbReference>
<dbReference type="Proteomes" id="UP000001646">
    <property type="component" value="Chromosome 5"/>
</dbReference>
<dbReference type="SUPFAM" id="SSF48452">
    <property type="entry name" value="TPR-like"/>
    <property type="match status" value="1"/>
</dbReference>
<comment type="catalytic activity">
    <reaction evidence="4">
        <text>[protein]-peptidylproline (omega=180) = [protein]-peptidylproline (omega=0)</text>
        <dbReference type="Rhea" id="RHEA:16237"/>
        <dbReference type="Rhea" id="RHEA-COMP:10747"/>
        <dbReference type="Rhea" id="RHEA-COMP:10748"/>
        <dbReference type="ChEBI" id="CHEBI:83833"/>
        <dbReference type="ChEBI" id="CHEBI:83834"/>
        <dbReference type="EC" id="5.2.1.8"/>
    </reaction>
</comment>
<dbReference type="PANTHER" id="PTHR46674">
    <property type="entry name" value="INACTIVE PEPTIDYL-PROLYL CIS-TRANS ISOMERASE FKBP6"/>
    <property type="match status" value="1"/>
</dbReference>
<dbReference type="GO" id="GO:0003755">
    <property type="term" value="F:peptidyl-prolyl cis-trans isomerase activity"/>
    <property type="evidence" value="ECO:0007669"/>
    <property type="project" value="UniProtKB-KW"/>
</dbReference>
<dbReference type="InterPro" id="IPR019734">
    <property type="entry name" value="TPR_rpt"/>
</dbReference>
<dbReference type="GeneTree" id="ENSGT00940000158514"/>
<dbReference type="InterPro" id="IPR046357">
    <property type="entry name" value="PPIase_dom_sf"/>
</dbReference>
<protein>
    <recommendedName>
        <fullName evidence="4">peptidylprolyl isomerase</fullName>
        <ecNumber evidence="4">5.2.1.8</ecNumber>
    </recommendedName>
</protein>
<keyword evidence="4" id="KW-0413">Isomerase</keyword>
<dbReference type="PROSITE" id="PS50059">
    <property type="entry name" value="FKBP_PPIASE"/>
    <property type="match status" value="1"/>
</dbReference>
<dbReference type="Bgee" id="ENSACAG00000007094">
    <property type="expression patterns" value="Expressed in ovary and 5 other cell types or tissues"/>
</dbReference>
<reference evidence="7 8" key="1">
    <citation type="submission" date="2009-12" db="EMBL/GenBank/DDBJ databases">
        <title>The Genome Sequence of Anolis carolinensis (Green Anole Lizard).</title>
        <authorList>
            <consortium name="The Genome Sequencing Platform"/>
            <person name="Di Palma F."/>
            <person name="Alfoldi J."/>
            <person name="Heiman D."/>
            <person name="Young S."/>
            <person name="Grabherr M."/>
            <person name="Johnson J."/>
            <person name="Lander E.S."/>
            <person name="Lindblad-Toh K."/>
        </authorList>
    </citation>
    <scope>NUCLEOTIDE SEQUENCE [LARGE SCALE GENOMIC DNA]</scope>
    <source>
        <strain evidence="7 8">JBL SC #1</strain>
    </source>
</reference>
<evidence type="ECO:0000256" key="3">
    <source>
        <dbReference type="ARBA" id="ARBA00022803"/>
    </source>
</evidence>
<dbReference type="Ensembl" id="ENSACAT00000052075.1">
    <property type="protein sequence ID" value="ENSACAP00000041023.1"/>
    <property type="gene ID" value="ENSACAG00000007094.4"/>
</dbReference>
<dbReference type="Gene3D" id="1.25.40.10">
    <property type="entry name" value="Tetratricopeptide repeat domain"/>
    <property type="match status" value="1"/>
</dbReference>
<dbReference type="InterPro" id="IPR011990">
    <property type="entry name" value="TPR-like_helical_dom_sf"/>
</dbReference>
<dbReference type="AlphaFoldDB" id="A0A803U0N3"/>
<comment type="similarity">
    <text evidence="1">Belongs to the FKBP6 family.</text>
</comment>
<accession>A0A803U0N3</accession>
<dbReference type="SMART" id="SM00028">
    <property type="entry name" value="TPR"/>
    <property type="match status" value="3"/>
</dbReference>
<dbReference type="PANTHER" id="PTHR46674:SF1">
    <property type="entry name" value="INACTIVE PEPTIDYL-PROLYL CIS-TRANS ISOMERASE FKBP6"/>
    <property type="match status" value="1"/>
</dbReference>
<evidence type="ECO:0000256" key="2">
    <source>
        <dbReference type="ARBA" id="ARBA00022737"/>
    </source>
</evidence>
<dbReference type="EC" id="5.2.1.8" evidence="4"/>
<sequence length="339" mass="38822">MSTALFHQQRMLDITGDSGVLKEILRDGCGETVPPGASVLIKFSGYLEHMDRPFDCSWKDPKLMKLGQDITLRGMELGLLTMKKQEVARYLFKPNYAFGRMGCPPLIPPDATVMFEIELLDFLDCTEWDQYVDLTPEQRDRLPLEKVLKVAETAREFGNYLFRQGHFLDAKERYKQASSILKHVNAKEDELNKVNDAKLLVFLNLSFTYLKLDHPSQALTYGEMALGLDKKNVKALFRCGQACRSLSEYERARDFLIQAQKVQPFNRDINNELKKLASCYGDYNLKQKEIYCKMFASLNSISAEEDSKLENNNEEDSTDQEAPSLVAQNPDDQKKETNL</sequence>
<evidence type="ECO:0000256" key="4">
    <source>
        <dbReference type="PROSITE-ProRule" id="PRU00277"/>
    </source>
</evidence>
<proteinExistence type="inferred from homology"/>
<evidence type="ECO:0000256" key="1">
    <source>
        <dbReference type="ARBA" id="ARBA00009648"/>
    </source>
</evidence>
<keyword evidence="4" id="KW-0697">Rotamase</keyword>
<name>A0A803U0N3_ANOCA</name>
<reference evidence="7" key="3">
    <citation type="submission" date="2025-09" db="UniProtKB">
        <authorList>
            <consortium name="Ensembl"/>
        </authorList>
    </citation>
    <scope>IDENTIFICATION</scope>
</reference>
<feature type="region of interest" description="Disordered" evidence="5">
    <location>
        <begin position="305"/>
        <end position="339"/>
    </location>
</feature>
<dbReference type="InterPro" id="IPR001179">
    <property type="entry name" value="PPIase_FKBP_dom"/>
</dbReference>
<dbReference type="InterPro" id="IPR042282">
    <property type="entry name" value="FKBP6/shu"/>
</dbReference>
<evidence type="ECO:0000256" key="5">
    <source>
        <dbReference type="SAM" id="MobiDB-lite"/>
    </source>
</evidence>
<evidence type="ECO:0000259" key="6">
    <source>
        <dbReference type="PROSITE" id="PS50059"/>
    </source>
</evidence>
<evidence type="ECO:0000313" key="8">
    <source>
        <dbReference type="Proteomes" id="UP000001646"/>
    </source>
</evidence>
<feature type="domain" description="PPIase FKBP-type" evidence="6">
    <location>
        <begin position="36"/>
        <end position="123"/>
    </location>
</feature>
<keyword evidence="3" id="KW-0802">TPR repeat</keyword>